<evidence type="ECO:0000313" key="4">
    <source>
        <dbReference type="Proteomes" id="UP001451606"/>
    </source>
</evidence>
<dbReference type="EMBL" id="CP133772">
    <property type="protein sequence ID" value="WYX99670.1"/>
    <property type="molecule type" value="Genomic_DNA"/>
</dbReference>
<reference evidence="3 4" key="1">
    <citation type="submission" date="2023-09" db="EMBL/GenBank/DDBJ databases">
        <authorList>
            <person name="Golyshina O.V."/>
            <person name="Lunev E.A."/>
            <person name="Bargiela R."/>
            <person name="Gaines M.C."/>
            <person name="Daum B."/>
            <person name="Bale N.J."/>
            <person name="Koenen M."/>
            <person name="Sinninghe Damst J.S."/>
            <person name="Yakimov M."/>
            <person name="Golyshin P.N."/>
        </authorList>
    </citation>
    <scope>NUCLEOTIDE SEQUENCE [LARGE SCALE GENOMIC DNA]</scope>
    <source>
        <strain evidence="3 4">M1</strain>
    </source>
</reference>
<dbReference type="Pfam" id="PF21522">
    <property type="entry name" value="MreB-like_C"/>
    <property type="match status" value="1"/>
</dbReference>
<name>A0AAX4NDU2_9ARCH</name>
<feature type="domain" description="Actin-like protein N-terminal" evidence="1">
    <location>
        <begin position="5"/>
        <end position="153"/>
    </location>
</feature>
<dbReference type="InterPro" id="IPR043129">
    <property type="entry name" value="ATPase_NBD"/>
</dbReference>
<accession>A0AAX4NDU2</accession>
<dbReference type="SUPFAM" id="SSF53067">
    <property type="entry name" value="Actin-like ATPase domain"/>
    <property type="match status" value="2"/>
</dbReference>
<sequence length="325" mass="34325">MISIGVDLGYGDTKVVGENGKREKFPSRWAPQENRDWGMGGNATVLSINDEDPFVFGENATGSTVREPQGDGRLSDPDSYPLLAGALWLSGVGGSDSTTSIVLGSGTPLGTFEHEVAAAREALQGKEIAIKGGNGEVKRFMISRMVMRPQGVGAALYLLEQGLLKQQVGFGLVIDIGSRTTDVLTINLKNMEPIVPMSFSIQAGVGDAVTAVGKAIAKETGFVVPTDIAREALANPVFFKQREVGGPKVSEPILRALTSKILDKLRENLREELDRVSALIPVGGGSALIGKKLEVLAPGTLIDIPPGDVQFANALGYRDAAARSQ</sequence>
<evidence type="ECO:0000259" key="1">
    <source>
        <dbReference type="Pfam" id="PF17989"/>
    </source>
</evidence>
<keyword evidence="4" id="KW-1185">Reference proteome</keyword>
<dbReference type="Proteomes" id="UP001451606">
    <property type="component" value="Chromosome"/>
</dbReference>
<proteinExistence type="predicted"/>
<organism evidence="3 4">
    <name type="scientific">Oxyplasma meridianum</name>
    <dbReference type="NCBI Taxonomy" id="3073602"/>
    <lineage>
        <taxon>Archaea</taxon>
        <taxon>Methanobacteriati</taxon>
        <taxon>Thermoplasmatota</taxon>
        <taxon>Thermoplasmata</taxon>
        <taxon>Thermoplasmatales</taxon>
        <taxon>Thermoplasmataceae</taxon>
        <taxon>Oxyplasma</taxon>
    </lineage>
</organism>
<evidence type="ECO:0000259" key="2">
    <source>
        <dbReference type="Pfam" id="PF21522"/>
    </source>
</evidence>
<dbReference type="InterPro" id="IPR040607">
    <property type="entry name" value="ALP_N"/>
</dbReference>
<dbReference type="InterPro" id="IPR049067">
    <property type="entry name" value="MreB-like_C"/>
</dbReference>
<dbReference type="KEGG" id="omr:OXIME_000206"/>
<evidence type="ECO:0000313" key="3">
    <source>
        <dbReference type="EMBL" id="WYX99670.1"/>
    </source>
</evidence>
<protein>
    <submittedName>
        <fullName evidence="3">ParM/StbA family protein</fullName>
    </submittedName>
</protein>
<dbReference type="AlphaFoldDB" id="A0AAX4NDU2"/>
<dbReference type="GeneID" id="95966930"/>
<dbReference type="Gene3D" id="3.30.420.40">
    <property type="match status" value="2"/>
</dbReference>
<dbReference type="RefSeq" id="WP_393971635.1">
    <property type="nucleotide sequence ID" value="NZ_CP133772.1"/>
</dbReference>
<dbReference type="Pfam" id="PF17989">
    <property type="entry name" value="ALP_N"/>
    <property type="match status" value="1"/>
</dbReference>
<feature type="domain" description="Actin homologue MreB-like C-terminal" evidence="2">
    <location>
        <begin position="173"/>
        <end position="294"/>
    </location>
</feature>
<gene>
    <name evidence="3" type="ORF">OXIME_000206</name>
</gene>